<organism evidence="11 12">
    <name type="scientific">[Haemophilus] felis</name>
    <dbReference type="NCBI Taxonomy" id="123822"/>
    <lineage>
        <taxon>Bacteria</taxon>
        <taxon>Pseudomonadati</taxon>
        <taxon>Pseudomonadota</taxon>
        <taxon>Gammaproteobacteria</taxon>
        <taxon>Pasteurellales</taxon>
        <taxon>Pasteurellaceae</taxon>
    </lineage>
</organism>
<evidence type="ECO:0000256" key="4">
    <source>
        <dbReference type="ARBA" id="ARBA00022618"/>
    </source>
</evidence>
<keyword evidence="2 9" id="KW-1003">Cell membrane</keyword>
<dbReference type="GO" id="GO:0032153">
    <property type="term" value="C:cell division site"/>
    <property type="evidence" value="ECO:0007669"/>
    <property type="project" value="UniProtKB-UniRule"/>
</dbReference>
<dbReference type="AlphaFoldDB" id="A0A1T0BBL1"/>
<sequence length="255" mass="29444">MIFGKRKPKQGVQYVAKTSRLQIYLRVFSLFVLFFCATYVCVNWQKILEKLDNNRTISAFVLTNPTSFTRYDDIRDTIVKMGGLSGFFSQDIEVVRKQIETMTWIKSVAVRKIWPDKLSITIAEHQPIAIWNDSDFLSNDGLVFQLPMERLKNKDLPLLSGPDYQSNLVLENWYKIDANLKQKGLMLKKLAIDDRGSWLVTLDSGILLKLGRGNWQDKLERFATIYPQIEIPANKKLSYVDLRYDVGAAVGFTYQ</sequence>
<evidence type="ECO:0000313" key="11">
    <source>
        <dbReference type="EMBL" id="OOS07610.1"/>
    </source>
</evidence>
<dbReference type="OrthoDB" id="9790370at2"/>
<proteinExistence type="inferred from homology"/>
<reference evidence="11 12" key="1">
    <citation type="submission" date="2017-02" db="EMBL/GenBank/DDBJ databases">
        <title>Draft genome sequence of Haemophilus felis CCUG 31170 type strain.</title>
        <authorList>
            <person name="Engstrom-Jakobsson H."/>
            <person name="Salva-Serra F."/>
            <person name="Thorell K."/>
            <person name="Gonzales-Siles L."/>
            <person name="Karlsson R."/>
            <person name="Boulund F."/>
            <person name="Engstrand L."/>
            <person name="Kristiansson E."/>
            <person name="Moore E."/>
        </authorList>
    </citation>
    <scope>NUCLEOTIDE SEQUENCE [LARGE SCALE GENOMIC DNA]</scope>
    <source>
        <strain evidence="11 12">CCUG 31170</strain>
    </source>
</reference>
<dbReference type="PANTHER" id="PTHR35851">
    <property type="entry name" value="CELL DIVISION PROTEIN FTSQ"/>
    <property type="match status" value="1"/>
</dbReference>
<protein>
    <recommendedName>
        <fullName evidence="9">Cell division protein FtsQ</fullName>
    </recommendedName>
</protein>
<comment type="similarity">
    <text evidence="9">Belongs to the FtsQ/DivIB family. FtsQ subfamily.</text>
</comment>
<dbReference type="Pfam" id="PF03799">
    <property type="entry name" value="FtsQ_DivIB_C"/>
    <property type="match status" value="1"/>
</dbReference>
<dbReference type="InterPro" id="IPR045335">
    <property type="entry name" value="FtsQ_C_sf"/>
</dbReference>
<dbReference type="Gene3D" id="3.40.50.11690">
    <property type="entry name" value="Cell division protein FtsQ/DivIB"/>
    <property type="match status" value="1"/>
</dbReference>
<dbReference type="Pfam" id="PF08478">
    <property type="entry name" value="POTRA_1"/>
    <property type="match status" value="1"/>
</dbReference>
<keyword evidence="3 9" id="KW-0997">Cell inner membrane</keyword>
<keyword evidence="6 9" id="KW-1133">Transmembrane helix</keyword>
<dbReference type="PANTHER" id="PTHR35851:SF1">
    <property type="entry name" value="CELL DIVISION PROTEIN FTSQ"/>
    <property type="match status" value="1"/>
</dbReference>
<dbReference type="Gene3D" id="3.10.20.310">
    <property type="entry name" value="membrane protein fhac"/>
    <property type="match status" value="1"/>
</dbReference>
<dbReference type="GO" id="GO:0005886">
    <property type="term" value="C:plasma membrane"/>
    <property type="evidence" value="ECO:0007669"/>
    <property type="project" value="UniProtKB-SubCell"/>
</dbReference>
<feature type="transmembrane region" description="Helical" evidence="9">
    <location>
        <begin position="21"/>
        <end position="40"/>
    </location>
</feature>
<comment type="function">
    <text evidence="9">Essential cell division protein. May link together the upstream cell division proteins, which are predominantly cytoplasmic, with the downstream cell division proteins, which are predominantly periplasmic. May control correct divisome assembly.</text>
</comment>
<name>A0A1T0BBL1_9PAST</name>
<dbReference type="InterPro" id="IPR026579">
    <property type="entry name" value="FtsQ"/>
</dbReference>
<dbReference type="EMBL" id="MUYB01000001">
    <property type="protein sequence ID" value="OOS07610.1"/>
    <property type="molecule type" value="Genomic_DNA"/>
</dbReference>
<evidence type="ECO:0000256" key="6">
    <source>
        <dbReference type="ARBA" id="ARBA00022989"/>
    </source>
</evidence>
<gene>
    <name evidence="9" type="primary">ftsQ</name>
    <name evidence="11" type="ORF">B0188_00615</name>
</gene>
<dbReference type="GO" id="GO:0043093">
    <property type="term" value="P:FtsZ-dependent cytokinesis"/>
    <property type="evidence" value="ECO:0007669"/>
    <property type="project" value="UniProtKB-UniRule"/>
</dbReference>
<dbReference type="STRING" id="123822.B0188_00615"/>
<evidence type="ECO:0000256" key="9">
    <source>
        <dbReference type="HAMAP-Rule" id="MF_00911"/>
    </source>
</evidence>
<evidence type="ECO:0000256" key="3">
    <source>
        <dbReference type="ARBA" id="ARBA00022519"/>
    </source>
</evidence>
<evidence type="ECO:0000259" key="10">
    <source>
        <dbReference type="PROSITE" id="PS51779"/>
    </source>
</evidence>
<dbReference type="PROSITE" id="PS51779">
    <property type="entry name" value="POTRA"/>
    <property type="match status" value="1"/>
</dbReference>
<dbReference type="Proteomes" id="UP000190023">
    <property type="component" value="Unassembled WGS sequence"/>
</dbReference>
<dbReference type="GO" id="GO:0090529">
    <property type="term" value="P:cell septum assembly"/>
    <property type="evidence" value="ECO:0007669"/>
    <property type="project" value="InterPro"/>
</dbReference>
<evidence type="ECO:0000256" key="8">
    <source>
        <dbReference type="ARBA" id="ARBA00023306"/>
    </source>
</evidence>
<accession>A0A1T0BBL1</accession>
<dbReference type="InterPro" id="IPR005548">
    <property type="entry name" value="Cell_div_FtsQ/DivIB_C"/>
</dbReference>
<dbReference type="InterPro" id="IPR013685">
    <property type="entry name" value="POTRA_FtsQ_type"/>
</dbReference>
<comment type="subunit">
    <text evidence="9">Part of a complex composed of FtsB, FtsL and FtsQ.</text>
</comment>
<keyword evidence="4 9" id="KW-0132">Cell division</keyword>
<evidence type="ECO:0000256" key="2">
    <source>
        <dbReference type="ARBA" id="ARBA00022475"/>
    </source>
</evidence>
<feature type="domain" description="POTRA" evidence="10">
    <location>
        <begin position="55"/>
        <end position="125"/>
    </location>
</feature>
<evidence type="ECO:0000256" key="7">
    <source>
        <dbReference type="ARBA" id="ARBA00023136"/>
    </source>
</evidence>
<evidence type="ECO:0000256" key="1">
    <source>
        <dbReference type="ARBA" id="ARBA00004370"/>
    </source>
</evidence>
<keyword evidence="5 9" id="KW-0812">Transmembrane</keyword>
<keyword evidence="8 9" id="KW-0131">Cell cycle</keyword>
<comment type="subcellular location">
    <subcellularLocation>
        <location evidence="9">Cell inner membrane</location>
        <topology evidence="9">Single-pass type II membrane protein</topology>
    </subcellularLocation>
    <subcellularLocation>
        <location evidence="1">Membrane</location>
    </subcellularLocation>
    <text evidence="9">Localizes to the division septum.</text>
</comment>
<evidence type="ECO:0000256" key="5">
    <source>
        <dbReference type="ARBA" id="ARBA00022692"/>
    </source>
</evidence>
<dbReference type="HAMAP" id="MF_00911">
    <property type="entry name" value="FtsQ_subfam"/>
    <property type="match status" value="1"/>
</dbReference>
<dbReference type="InterPro" id="IPR034746">
    <property type="entry name" value="POTRA"/>
</dbReference>
<comment type="caution">
    <text evidence="11">The sequence shown here is derived from an EMBL/GenBank/DDBJ whole genome shotgun (WGS) entry which is preliminary data.</text>
</comment>
<keyword evidence="7 9" id="KW-0472">Membrane</keyword>
<keyword evidence="12" id="KW-1185">Reference proteome</keyword>
<evidence type="ECO:0000313" key="12">
    <source>
        <dbReference type="Proteomes" id="UP000190023"/>
    </source>
</evidence>